<dbReference type="AlphaFoldDB" id="A0A1X7INR9"/>
<dbReference type="EMBL" id="FXAY01000001">
    <property type="protein sequence ID" value="SMG16665.1"/>
    <property type="molecule type" value="Genomic_DNA"/>
</dbReference>
<keyword evidence="4" id="KW-1185">Reference proteome</keyword>
<name>A0A1X7INR9_9MICO</name>
<feature type="compositionally biased region" description="Low complexity" evidence="1">
    <location>
        <begin position="17"/>
        <end position="32"/>
    </location>
</feature>
<accession>A0A1X7INR9</accession>
<reference evidence="4" key="1">
    <citation type="submission" date="2017-04" db="EMBL/GenBank/DDBJ databases">
        <authorList>
            <person name="Varghese N."/>
            <person name="Submissions S."/>
        </authorList>
    </citation>
    <scope>NUCLEOTIDE SEQUENCE [LARGE SCALE GENOMIC DNA]</scope>
    <source>
        <strain evidence="4">VKM Ac-2510</strain>
    </source>
</reference>
<dbReference type="Proteomes" id="UP000193244">
    <property type="component" value="Unassembled WGS sequence"/>
</dbReference>
<evidence type="ECO:0000256" key="2">
    <source>
        <dbReference type="SAM" id="Phobius"/>
    </source>
</evidence>
<feature type="region of interest" description="Disordered" evidence="1">
    <location>
        <begin position="1"/>
        <end position="53"/>
    </location>
</feature>
<feature type="compositionally biased region" description="Basic and acidic residues" evidence="1">
    <location>
        <begin position="189"/>
        <end position="200"/>
    </location>
</feature>
<dbReference type="RefSeq" id="WP_085483011.1">
    <property type="nucleotide sequence ID" value="NZ_FXAY01000001.1"/>
</dbReference>
<evidence type="ECO:0000313" key="3">
    <source>
        <dbReference type="EMBL" id="SMG16665.1"/>
    </source>
</evidence>
<keyword evidence="2" id="KW-1133">Transmembrane helix</keyword>
<proteinExistence type="predicted"/>
<feature type="region of interest" description="Disordered" evidence="1">
    <location>
        <begin position="150"/>
        <end position="201"/>
    </location>
</feature>
<keyword evidence="2" id="KW-0472">Membrane</keyword>
<gene>
    <name evidence="3" type="ORF">SAMN06296010_0737</name>
</gene>
<feature type="transmembrane region" description="Helical" evidence="2">
    <location>
        <begin position="118"/>
        <end position="139"/>
    </location>
</feature>
<evidence type="ECO:0000256" key="1">
    <source>
        <dbReference type="SAM" id="MobiDB-lite"/>
    </source>
</evidence>
<dbReference type="OrthoDB" id="9824370at2"/>
<evidence type="ECO:0000313" key="4">
    <source>
        <dbReference type="Proteomes" id="UP000193244"/>
    </source>
</evidence>
<organism evidence="3 4">
    <name type="scientific">Agreia pratensis</name>
    <dbReference type="NCBI Taxonomy" id="150121"/>
    <lineage>
        <taxon>Bacteria</taxon>
        <taxon>Bacillati</taxon>
        <taxon>Actinomycetota</taxon>
        <taxon>Actinomycetes</taxon>
        <taxon>Micrococcales</taxon>
        <taxon>Microbacteriaceae</taxon>
        <taxon>Agreia</taxon>
    </lineage>
</organism>
<keyword evidence="2" id="KW-0812">Transmembrane</keyword>
<protein>
    <submittedName>
        <fullName evidence="3">Uncharacterized protein</fullName>
    </submittedName>
</protein>
<sequence length="289" mass="30065">MPPTSFPEPAEGNSAGPRWSSRPPAAVSRPPADGLDRLRPQAASGYSTGAAPERQALARAAYGRTTSSEDEVRAAEAARELHEFDLREAAERQALHQATLDAADARERRAHRIRSRSVRVLGALVVLGVITAGAATFLAPTAPAPLSDLPRTAPATSEPRVDLGPGIVATVPSGPVGRTSSGSAASAEHWFDEPQKDTDRLPQIVGNIDPSSTRAVDPRVKGWQVFVAKDTAGGFCVIARETPNGVAGAGCATPEQFTSAGILLNTGGATAITVYWDGFDLTVESSPSS</sequence>
<dbReference type="STRING" id="150121.SAMN06296010_0737"/>